<accession>A0A1T4ZUB8</accession>
<name>A0A1T4ZUB8_9SPHI</name>
<dbReference type="EMBL" id="FUYS01000001">
    <property type="protein sequence ID" value="SKB26288.1"/>
    <property type="molecule type" value="Genomic_DNA"/>
</dbReference>
<keyword evidence="2" id="KW-1185">Reference proteome</keyword>
<protein>
    <submittedName>
        <fullName evidence="1">Uncharacterized protein</fullName>
    </submittedName>
</protein>
<sequence>MEVVQYSGPANLHAANPNTIETYWLYFFDDRLVEWGKPLSDWEIYVTRIYETRCRTAP</sequence>
<reference evidence="1 2" key="1">
    <citation type="submission" date="2017-02" db="EMBL/GenBank/DDBJ databases">
        <authorList>
            <person name="Peterson S.W."/>
        </authorList>
    </citation>
    <scope>NUCLEOTIDE SEQUENCE [LARGE SCALE GENOMIC DNA]</scope>
    <source>
        <strain evidence="1 2">DSM 22899</strain>
    </source>
</reference>
<dbReference type="AlphaFoldDB" id="A0A1T4ZUB8"/>
<evidence type="ECO:0000313" key="2">
    <source>
        <dbReference type="Proteomes" id="UP000190541"/>
    </source>
</evidence>
<gene>
    <name evidence="1" type="ORF">SAMN05660226_00097</name>
</gene>
<proteinExistence type="predicted"/>
<dbReference type="Proteomes" id="UP000190541">
    <property type="component" value="Unassembled WGS sequence"/>
</dbReference>
<evidence type="ECO:0000313" key="1">
    <source>
        <dbReference type="EMBL" id="SKB26288.1"/>
    </source>
</evidence>
<organism evidence="1 2">
    <name type="scientific">Parapedobacter luteus</name>
    <dbReference type="NCBI Taxonomy" id="623280"/>
    <lineage>
        <taxon>Bacteria</taxon>
        <taxon>Pseudomonadati</taxon>
        <taxon>Bacteroidota</taxon>
        <taxon>Sphingobacteriia</taxon>
        <taxon>Sphingobacteriales</taxon>
        <taxon>Sphingobacteriaceae</taxon>
        <taxon>Parapedobacter</taxon>
    </lineage>
</organism>